<evidence type="ECO:0000256" key="1">
    <source>
        <dbReference type="SAM" id="Phobius"/>
    </source>
</evidence>
<feature type="transmembrane region" description="Helical" evidence="1">
    <location>
        <begin position="125"/>
        <end position="149"/>
    </location>
</feature>
<dbReference type="Proteomes" id="UP000317318">
    <property type="component" value="Chromosome"/>
</dbReference>
<keyword evidence="3" id="KW-1185">Reference proteome</keyword>
<organism evidence="2 3">
    <name type="scientific">Stratiformator vulcanicus</name>
    <dbReference type="NCBI Taxonomy" id="2527980"/>
    <lineage>
        <taxon>Bacteria</taxon>
        <taxon>Pseudomonadati</taxon>
        <taxon>Planctomycetota</taxon>
        <taxon>Planctomycetia</taxon>
        <taxon>Planctomycetales</taxon>
        <taxon>Planctomycetaceae</taxon>
        <taxon>Stratiformator</taxon>
    </lineage>
</organism>
<accession>A0A517R4M2</accession>
<keyword evidence="1" id="KW-1133">Transmembrane helix</keyword>
<reference evidence="2 3" key="1">
    <citation type="submission" date="2019-02" db="EMBL/GenBank/DDBJ databases">
        <title>Deep-cultivation of Planctomycetes and their phenomic and genomic characterization uncovers novel biology.</title>
        <authorList>
            <person name="Wiegand S."/>
            <person name="Jogler M."/>
            <person name="Boedeker C."/>
            <person name="Pinto D."/>
            <person name="Vollmers J."/>
            <person name="Rivas-Marin E."/>
            <person name="Kohn T."/>
            <person name="Peeters S.H."/>
            <person name="Heuer A."/>
            <person name="Rast P."/>
            <person name="Oberbeckmann S."/>
            <person name="Bunk B."/>
            <person name="Jeske O."/>
            <person name="Meyerdierks A."/>
            <person name="Storesund J.E."/>
            <person name="Kallscheuer N."/>
            <person name="Luecker S."/>
            <person name="Lage O.M."/>
            <person name="Pohl T."/>
            <person name="Merkel B.J."/>
            <person name="Hornburger P."/>
            <person name="Mueller R.-W."/>
            <person name="Bruemmer F."/>
            <person name="Labrenz M."/>
            <person name="Spormann A.M."/>
            <person name="Op den Camp H."/>
            <person name="Overmann J."/>
            <person name="Amann R."/>
            <person name="Jetten M.S.M."/>
            <person name="Mascher T."/>
            <person name="Medema M.H."/>
            <person name="Devos D.P."/>
            <person name="Kaster A.-K."/>
            <person name="Ovreas L."/>
            <person name="Rohde M."/>
            <person name="Galperin M.Y."/>
            <person name="Jogler C."/>
        </authorList>
    </citation>
    <scope>NUCLEOTIDE SEQUENCE [LARGE SCALE GENOMIC DNA]</scope>
    <source>
        <strain evidence="2 3">Pan189</strain>
    </source>
</reference>
<sequence length="158" mass="16937">MAATSRIRLYGAFGVAPFASFGGGFIIAAGEFLLSCVGTGQQYGLADAFDAEKTIFFGMMFGFIGIFPSMFGLWVIGIPTAWVLSRFGLLNSWSVIVSGIVISTAMFVVAFGVPYGSVLPLLSELTLLAAVQILTWSVILAFCTIAFWMPESEEESDE</sequence>
<gene>
    <name evidence="2" type="ORF">Pan189_31810</name>
</gene>
<evidence type="ECO:0000313" key="2">
    <source>
        <dbReference type="EMBL" id="QDT38783.1"/>
    </source>
</evidence>
<keyword evidence="1" id="KW-0812">Transmembrane</keyword>
<dbReference type="EMBL" id="CP036268">
    <property type="protein sequence ID" value="QDT38783.1"/>
    <property type="molecule type" value="Genomic_DNA"/>
</dbReference>
<feature type="transmembrane region" description="Helical" evidence="1">
    <location>
        <begin position="12"/>
        <end position="34"/>
    </location>
</feature>
<dbReference type="OrthoDB" id="10009465at2"/>
<feature type="transmembrane region" description="Helical" evidence="1">
    <location>
        <begin position="88"/>
        <end position="113"/>
    </location>
</feature>
<name>A0A517R4M2_9PLAN</name>
<dbReference type="KEGG" id="svp:Pan189_31810"/>
<feature type="transmembrane region" description="Helical" evidence="1">
    <location>
        <begin position="54"/>
        <end position="76"/>
    </location>
</feature>
<keyword evidence="1" id="KW-0472">Membrane</keyword>
<dbReference type="AlphaFoldDB" id="A0A517R4M2"/>
<protein>
    <submittedName>
        <fullName evidence="2">Uncharacterized protein</fullName>
    </submittedName>
</protein>
<dbReference type="RefSeq" id="WP_145364860.1">
    <property type="nucleotide sequence ID" value="NZ_CP036268.1"/>
</dbReference>
<evidence type="ECO:0000313" key="3">
    <source>
        <dbReference type="Proteomes" id="UP000317318"/>
    </source>
</evidence>
<proteinExistence type="predicted"/>